<dbReference type="FunFam" id="1.10.10.1890:FF:000002">
    <property type="entry name" value="Spindle and kinetochore-associated protein 1"/>
    <property type="match status" value="1"/>
</dbReference>
<organism evidence="5 6">
    <name type="scientific">Pocillopora meandrina</name>
    <dbReference type="NCBI Taxonomy" id="46732"/>
    <lineage>
        <taxon>Eukaryota</taxon>
        <taxon>Metazoa</taxon>
        <taxon>Cnidaria</taxon>
        <taxon>Anthozoa</taxon>
        <taxon>Hexacorallia</taxon>
        <taxon>Scleractinia</taxon>
        <taxon>Astrocoeniina</taxon>
        <taxon>Pocilloporidae</taxon>
        <taxon>Pocillopora</taxon>
    </lineage>
</organism>
<dbReference type="PANTHER" id="PTHR28573">
    <property type="entry name" value="SPINDLE AND KINETOCHORE-ASSOCIATED PROTEIN 1"/>
    <property type="match status" value="1"/>
</dbReference>
<dbReference type="EMBL" id="CALNXJ010000004">
    <property type="protein sequence ID" value="CAH3038771.1"/>
    <property type="molecule type" value="Genomic_DNA"/>
</dbReference>
<sequence length="258" mass="29804">MAATLEQMAEIFSSKISSLKRCMELRGAATSANCDSVLRSLDKELLEIESSLSSFQAHLEKEKKLLEQGEVMQDVAKKFKERLEHITSNLPSHLPGVEKISQRVVLKEEVTTENVKKPRKTRRAKDLSSEDGFEFPKLAYLTVEEFDQIPKYIKGRTSYDQVNNAIDEIHKVITAKYKVEEPFKAFENLKPVMKKYKAFKEAEIPDIEGEYFFIDDDLKTYSQMKMDSTGRAILTMLRHCGRLREVRGKKLLRYVLKL</sequence>
<keyword evidence="2" id="KW-0175">Coiled coil</keyword>
<gene>
    <name evidence="5" type="ORF">PMEA_00021899</name>
</gene>
<dbReference type="GO" id="GO:0000940">
    <property type="term" value="C:outer kinetochore"/>
    <property type="evidence" value="ECO:0007669"/>
    <property type="project" value="TreeGrafter"/>
</dbReference>
<dbReference type="GO" id="GO:0005876">
    <property type="term" value="C:spindle microtubule"/>
    <property type="evidence" value="ECO:0007669"/>
    <property type="project" value="TreeGrafter"/>
</dbReference>
<evidence type="ECO:0000256" key="3">
    <source>
        <dbReference type="ARBA" id="ARBA00047182"/>
    </source>
</evidence>
<dbReference type="GO" id="GO:0072686">
    <property type="term" value="C:mitotic spindle"/>
    <property type="evidence" value="ECO:0007669"/>
    <property type="project" value="TreeGrafter"/>
</dbReference>
<dbReference type="GO" id="GO:0031110">
    <property type="term" value="P:regulation of microtubule polymerization or depolymerization"/>
    <property type="evidence" value="ECO:0007669"/>
    <property type="project" value="TreeGrafter"/>
</dbReference>
<dbReference type="GO" id="GO:0008017">
    <property type="term" value="F:microtubule binding"/>
    <property type="evidence" value="ECO:0007669"/>
    <property type="project" value="InterPro"/>
</dbReference>
<dbReference type="Gene3D" id="1.10.10.1890">
    <property type="entry name" value="Ska1 microtubule binding domain-like"/>
    <property type="match status" value="1"/>
</dbReference>
<evidence type="ECO:0000313" key="6">
    <source>
        <dbReference type="Proteomes" id="UP001159428"/>
    </source>
</evidence>
<dbReference type="GO" id="GO:0000278">
    <property type="term" value="P:mitotic cell cycle"/>
    <property type="evidence" value="ECO:0007669"/>
    <property type="project" value="TreeGrafter"/>
</dbReference>
<dbReference type="AlphaFoldDB" id="A0AAU9VWW6"/>
<reference evidence="5 6" key="1">
    <citation type="submission" date="2022-05" db="EMBL/GenBank/DDBJ databases">
        <authorList>
            <consortium name="Genoscope - CEA"/>
            <person name="William W."/>
        </authorList>
    </citation>
    <scope>NUCLEOTIDE SEQUENCE [LARGE SCALE GENOMIC DNA]</scope>
</reference>
<evidence type="ECO:0000256" key="4">
    <source>
        <dbReference type="ARBA" id="ARBA00047202"/>
    </source>
</evidence>
<dbReference type="Gene3D" id="6.10.250.1370">
    <property type="match status" value="1"/>
</dbReference>
<evidence type="ECO:0000313" key="5">
    <source>
        <dbReference type="EMBL" id="CAH3038771.1"/>
    </source>
</evidence>
<dbReference type="InterPro" id="IPR009829">
    <property type="entry name" value="SKA1"/>
</dbReference>
<keyword evidence="6" id="KW-1185">Reference proteome</keyword>
<dbReference type="GO" id="GO:0051301">
    <property type="term" value="P:cell division"/>
    <property type="evidence" value="ECO:0007669"/>
    <property type="project" value="InterPro"/>
</dbReference>
<proteinExistence type="inferred from homology"/>
<protein>
    <recommendedName>
        <fullName evidence="3">SKA complex subunit 1</fullName>
    </recommendedName>
    <alternativeName>
        <fullName evidence="4">Spindle and kinetochore-associated protein 1</fullName>
    </alternativeName>
</protein>
<dbReference type="InterPro" id="IPR042031">
    <property type="entry name" value="SKA1_MBD_sf"/>
</dbReference>
<dbReference type="GO" id="GO:0007059">
    <property type="term" value="P:chromosome segregation"/>
    <property type="evidence" value="ECO:0007669"/>
    <property type="project" value="InterPro"/>
</dbReference>
<dbReference type="PANTHER" id="PTHR28573:SF1">
    <property type="entry name" value="SPINDLE AND KINETOCHORE-ASSOCIATED PROTEIN 1"/>
    <property type="match status" value="1"/>
</dbReference>
<name>A0AAU9VWW6_9CNID</name>
<accession>A0AAU9VWW6</accession>
<dbReference type="Pfam" id="PF07160">
    <property type="entry name" value="SKA1"/>
    <property type="match status" value="1"/>
</dbReference>
<evidence type="ECO:0000256" key="1">
    <source>
        <dbReference type="ARBA" id="ARBA00006836"/>
    </source>
</evidence>
<comment type="similarity">
    <text evidence="1">Belongs to the SKA1 family.</text>
</comment>
<dbReference type="Proteomes" id="UP001159428">
    <property type="component" value="Unassembled WGS sequence"/>
</dbReference>
<comment type="caution">
    <text evidence="5">The sequence shown here is derived from an EMBL/GenBank/DDBJ whole genome shotgun (WGS) entry which is preliminary data.</text>
</comment>
<evidence type="ECO:0000256" key="2">
    <source>
        <dbReference type="ARBA" id="ARBA00023054"/>
    </source>
</evidence>